<dbReference type="EMBL" id="JH712199">
    <property type="protein sequence ID" value="EFO13490.1"/>
    <property type="molecule type" value="Genomic_DNA"/>
</dbReference>
<dbReference type="CTD" id="9952524"/>
<dbReference type="InParanoid" id="A0A1S0TGH8"/>
<evidence type="ECO:0008006" key="2">
    <source>
        <dbReference type="Google" id="ProtNLM"/>
    </source>
</evidence>
<feature type="non-terminal residue" evidence="1">
    <location>
        <position position="1"/>
    </location>
</feature>
<dbReference type="KEGG" id="loa:LOAG_15039"/>
<evidence type="ECO:0000313" key="1">
    <source>
        <dbReference type="EMBL" id="EFO13490.1"/>
    </source>
</evidence>
<proteinExistence type="predicted"/>
<reference evidence="1" key="1">
    <citation type="submission" date="2012-04" db="EMBL/GenBank/DDBJ databases">
        <title>The Genome Sequence of Loa loa.</title>
        <authorList>
            <consortium name="The Broad Institute Genome Sequencing Platform"/>
            <consortium name="Broad Institute Genome Sequencing Center for Infectious Disease"/>
            <person name="Nutman T.B."/>
            <person name="Fink D.L."/>
            <person name="Russ C."/>
            <person name="Young S."/>
            <person name="Zeng Q."/>
            <person name="Gargeya S."/>
            <person name="Alvarado L."/>
            <person name="Berlin A."/>
            <person name="Chapman S.B."/>
            <person name="Chen Z."/>
            <person name="Freedman E."/>
            <person name="Gellesch M."/>
            <person name="Goldberg J."/>
            <person name="Griggs A."/>
            <person name="Gujja S."/>
            <person name="Heilman E.R."/>
            <person name="Heiman D."/>
            <person name="Howarth C."/>
            <person name="Mehta T."/>
            <person name="Neiman D."/>
            <person name="Pearson M."/>
            <person name="Roberts A."/>
            <person name="Saif S."/>
            <person name="Shea T."/>
            <person name="Shenoy N."/>
            <person name="Sisk P."/>
            <person name="Stolte C."/>
            <person name="Sykes S."/>
            <person name="White J."/>
            <person name="Yandava C."/>
            <person name="Haas B."/>
            <person name="Henn M.R."/>
            <person name="Nusbaum C."/>
            <person name="Birren B."/>
        </authorList>
    </citation>
    <scope>NUCLEOTIDE SEQUENCE [LARGE SCALE GENOMIC DNA]</scope>
</reference>
<accession>A0A1S0TGH8</accession>
<organism evidence="1">
    <name type="scientific">Loa loa</name>
    <name type="common">Eye worm</name>
    <name type="synonym">Filaria loa</name>
    <dbReference type="NCBI Taxonomy" id="7209"/>
    <lineage>
        <taxon>Eukaryota</taxon>
        <taxon>Metazoa</taxon>
        <taxon>Ecdysozoa</taxon>
        <taxon>Nematoda</taxon>
        <taxon>Chromadorea</taxon>
        <taxon>Rhabditida</taxon>
        <taxon>Spirurina</taxon>
        <taxon>Spiruromorpha</taxon>
        <taxon>Filarioidea</taxon>
        <taxon>Onchocercidae</taxon>
        <taxon>Loa</taxon>
    </lineage>
</organism>
<dbReference type="AlphaFoldDB" id="A0A1S0TGH8"/>
<sequence>GRIFRADDGMALLFGYVSMRELLGIEILKLIPAIQLEADSEMQHICALSIRGNSIPITVKVNTEKDSESK</sequence>
<dbReference type="OrthoDB" id="5855531at2759"/>
<name>A0A1S0TGH8_LOALO</name>
<dbReference type="GeneID" id="9952524"/>
<gene>
    <name evidence="1" type="ORF">LOAG_15039</name>
</gene>
<protein>
    <recommendedName>
        <fullName evidence="2">PAS domain-containing protein</fullName>
    </recommendedName>
</protein>
<dbReference type="RefSeq" id="XP_003150579.1">
    <property type="nucleotide sequence ID" value="XM_003150531.1"/>
</dbReference>